<feature type="domain" description="Corticotropin-releasing factor binding protein N-terminal" evidence="6">
    <location>
        <begin position="5"/>
        <end position="81"/>
    </location>
</feature>
<evidence type="ECO:0000259" key="6">
    <source>
        <dbReference type="Pfam" id="PF05428"/>
    </source>
</evidence>
<evidence type="ECO:0000256" key="5">
    <source>
        <dbReference type="ARBA" id="ARBA00023180"/>
    </source>
</evidence>
<dbReference type="Pfam" id="PF23541">
    <property type="entry name" value="CRF-BP_C"/>
    <property type="match status" value="1"/>
</dbReference>
<dbReference type="GO" id="GO:0051424">
    <property type="term" value="F:corticotropin-releasing hormone binding"/>
    <property type="evidence" value="ECO:0007669"/>
    <property type="project" value="InterPro"/>
</dbReference>
<keyword evidence="9" id="KW-1185">Reference proteome</keyword>
<dbReference type="GO" id="GO:0051460">
    <property type="term" value="P:negative regulation of corticotropin secretion"/>
    <property type="evidence" value="ECO:0007669"/>
    <property type="project" value="TreeGrafter"/>
</dbReference>
<dbReference type="PANTHER" id="PTHR10278">
    <property type="entry name" value="CORTICOTROPIN-RELEASING FACTOR-BINDING PROTEIN"/>
    <property type="match status" value="1"/>
</dbReference>
<gene>
    <name evidence="8" type="ORF">C0Q70_03297</name>
</gene>
<dbReference type="STRING" id="400727.A0A2T7PSC5"/>
<evidence type="ECO:0000256" key="3">
    <source>
        <dbReference type="ARBA" id="ARBA00022729"/>
    </source>
</evidence>
<proteinExistence type="predicted"/>
<reference evidence="8 9" key="1">
    <citation type="submission" date="2018-04" db="EMBL/GenBank/DDBJ databases">
        <title>The genome of golden apple snail Pomacea canaliculata provides insight into stress tolerance and invasive adaptation.</title>
        <authorList>
            <person name="Liu C."/>
            <person name="Liu B."/>
            <person name="Ren Y."/>
            <person name="Zhang Y."/>
            <person name="Wang H."/>
            <person name="Li S."/>
            <person name="Jiang F."/>
            <person name="Yin L."/>
            <person name="Zhang G."/>
            <person name="Qian W."/>
            <person name="Fan W."/>
        </authorList>
    </citation>
    <scope>NUCLEOTIDE SEQUENCE [LARGE SCALE GENOMIC DNA]</scope>
    <source>
        <strain evidence="8">SZHN2017</strain>
        <tissue evidence="8">Muscle</tissue>
    </source>
</reference>
<name>A0A2T7PSC5_POMCA</name>
<feature type="domain" description="Corticotropin-releasing factor binding protein C-terminal" evidence="7">
    <location>
        <begin position="107"/>
        <end position="219"/>
    </location>
</feature>
<protein>
    <recommendedName>
        <fullName evidence="10">Corticotropin-releasing factor-binding protein</fullName>
    </recommendedName>
</protein>
<evidence type="ECO:0000259" key="7">
    <source>
        <dbReference type="Pfam" id="PF23541"/>
    </source>
</evidence>
<keyword evidence="3" id="KW-0732">Signal</keyword>
<evidence type="ECO:0000256" key="2">
    <source>
        <dbReference type="ARBA" id="ARBA00022525"/>
    </source>
</evidence>
<accession>A0A2T7PSC5</accession>
<dbReference type="EMBL" id="PZQS01000002">
    <property type="protein sequence ID" value="PVD36318.1"/>
    <property type="molecule type" value="Genomic_DNA"/>
</dbReference>
<dbReference type="PANTHER" id="PTHR10278:SF0">
    <property type="entry name" value="CORTICOTROPIN-RELEASING FACTOR-BINDING PROTEIN"/>
    <property type="match status" value="1"/>
</dbReference>
<sequence length="232" mass="24911">MTGEPGEYWFTSSGSDAVCSLYLIADVDKLVEFEIMEFDIDCEGGGLFTYFNASTLARAFIQVVDGWELQGQLFPSSLDIPGGFEATCNALAPFEATVFSLKNFGFRRNCTIQIVFPVNVLLLSANIGVASETGSVRTRRDRLSVNCAGPLGADYAALSFGQGLDTSDFDVAMGFCGVRSKPARRSVTLGCGNSAVSLHSSGLFFNSLRFEVSPPSSEELEAFLLAHPQCST</sequence>
<evidence type="ECO:0000313" key="9">
    <source>
        <dbReference type="Proteomes" id="UP000245119"/>
    </source>
</evidence>
<dbReference type="InterPro" id="IPR056178">
    <property type="entry name" value="CRF-BP_C"/>
</dbReference>
<evidence type="ECO:0000256" key="4">
    <source>
        <dbReference type="ARBA" id="ARBA00023157"/>
    </source>
</evidence>
<evidence type="ECO:0000256" key="1">
    <source>
        <dbReference type="ARBA" id="ARBA00004613"/>
    </source>
</evidence>
<dbReference type="AlphaFoldDB" id="A0A2T7PSC5"/>
<dbReference type="Pfam" id="PF05428">
    <property type="entry name" value="CRF-BP_N"/>
    <property type="match status" value="1"/>
</dbReference>
<dbReference type="Proteomes" id="UP000245119">
    <property type="component" value="Linkage Group LG2"/>
</dbReference>
<organism evidence="8 9">
    <name type="scientific">Pomacea canaliculata</name>
    <name type="common">Golden apple snail</name>
    <dbReference type="NCBI Taxonomy" id="400727"/>
    <lineage>
        <taxon>Eukaryota</taxon>
        <taxon>Metazoa</taxon>
        <taxon>Spiralia</taxon>
        <taxon>Lophotrochozoa</taxon>
        <taxon>Mollusca</taxon>
        <taxon>Gastropoda</taxon>
        <taxon>Caenogastropoda</taxon>
        <taxon>Architaenioglossa</taxon>
        <taxon>Ampullarioidea</taxon>
        <taxon>Ampullariidae</taxon>
        <taxon>Pomacea</taxon>
    </lineage>
</organism>
<dbReference type="GO" id="GO:0009755">
    <property type="term" value="P:hormone-mediated signaling pathway"/>
    <property type="evidence" value="ECO:0007669"/>
    <property type="project" value="TreeGrafter"/>
</dbReference>
<dbReference type="GO" id="GO:0005615">
    <property type="term" value="C:extracellular space"/>
    <property type="evidence" value="ECO:0007669"/>
    <property type="project" value="TreeGrafter"/>
</dbReference>
<dbReference type="InterPro" id="IPR008435">
    <property type="entry name" value="CRF-bd"/>
</dbReference>
<comment type="caution">
    <text evidence="8">The sequence shown here is derived from an EMBL/GenBank/DDBJ whole genome shotgun (WGS) entry which is preliminary data.</text>
</comment>
<comment type="subcellular location">
    <subcellularLocation>
        <location evidence="1">Secreted</location>
    </subcellularLocation>
</comment>
<dbReference type="InterPro" id="IPR056177">
    <property type="entry name" value="CRF-BP_N"/>
</dbReference>
<keyword evidence="2" id="KW-0964">Secreted</keyword>
<dbReference type="OrthoDB" id="10056927at2759"/>
<evidence type="ECO:0000313" key="8">
    <source>
        <dbReference type="EMBL" id="PVD36318.1"/>
    </source>
</evidence>
<keyword evidence="4" id="KW-1015">Disulfide bond</keyword>
<evidence type="ECO:0008006" key="10">
    <source>
        <dbReference type="Google" id="ProtNLM"/>
    </source>
</evidence>
<keyword evidence="5" id="KW-0325">Glycoprotein</keyword>